<accession>A0A0B5J781</accession>
<sequence>MQAPIGSAEGGQQSDLVDRLVRMSNALSRDDANALEANHVHDCPLPSVHVLSRWTAPVAHVFAVGHGGIVGRAGANSIVVRTPHRNGAIAYDPRDDMGTTLCPLGLPLARHAHGESSLTRAVACGSRQCLGVLLRDGARADPSTEALLAVALDRLFWNTVVVVDWHGADPLSCPLAWGARVDRPVDPVTVLGDLLAALPRSPSLHPLDVNPLSVLRAVVSRGGHTAYGANSADLCDRVARAVDMLLRAGYSPDEPVAHLPQKASLYGRLPHGQVADSTVDALQTHATIRPRMPTGRPQPI</sequence>
<evidence type="ECO:0000313" key="1">
    <source>
        <dbReference type="EMBL" id="AJF97675.1"/>
    </source>
</evidence>
<dbReference type="RefSeq" id="YP_009119910.1">
    <property type="nucleotide sequence ID" value="NC_026440.1"/>
</dbReference>
<dbReference type="GeneID" id="23462592"/>
<evidence type="ECO:0000313" key="2">
    <source>
        <dbReference type="Proteomes" id="UP000202511"/>
    </source>
</evidence>
<reference evidence="1 2" key="1">
    <citation type="journal article" date="2015" name="Parasitol. Res.">
        <title>Viruses in close associations with free-living amoebae.</title>
        <authorList>
            <person name="Scheid P."/>
        </authorList>
    </citation>
    <scope>NUCLEOTIDE SEQUENCE [LARGE SCALE GENOMIC DNA]</scope>
    <source>
        <strain evidence="1">KlaHel</strain>
    </source>
</reference>
<organism evidence="1 2">
    <name type="scientific">Pandoravirus inopinatum</name>
    <dbReference type="NCBI Taxonomy" id="1605721"/>
    <lineage>
        <taxon>Viruses</taxon>
        <taxon>Pandoravirus</taxon>
    </lineage>
</organism>
<dbReference type="EMBL" id="KP136319">
    <property type="protein sequence ID" value="AJF97675.1"/>
    <property type="molecule type" value="Genomic_DNA"/>
</dbReference>
<protein>
    <submittedName>
        <fullName evidence="1">Uncharacterized protein</fullName>
    </submittedName>
</protein>
<proteinExistence type="predicted"/>
<dbReference type="KEGG" id="vg:23462592"/>
<name>A0A0B5J781_9VIRU</name>
<dbReference type="Proteomes" id="UP000202511">
    <property type="component" value="Segment"/>
</dbReference>